<reference evidence="2" key="1">
    <citation type="submission" date="2018-06" db="EMBL/GenBank/DDBJ databases">
        <authorList>
            <person name="Zhirakovskaya E."/>
        </authorList>
    </citation>
    <scope>NUCLEOTIDE SEQUENCE</scope>
</reference>
<sequence length="78" mass="9282">MKKYKLLNYIKKLVDITIRSNIKANLPLFKRHKIEKSYIFGSVVSSNFSENSDIDLWIISRRNFYLILLPLLIILRVI</sequence>
<dbReference type="EMBL" id="UOES01000460">
    <property type="protein sequence ID" value="VAW28820.1"/>
    <property type="molecule type" value="Genomic_DNA"/>
</dbReference>
<organism evidence="2">
    <name type="scientific">hydrothermal vent metagenome</name>
    <dbReference type="NCBI Taxonomy" id="652676"/>
    <lineage>
        <taxon>unclassified sequences</taxon>
        <taxon>metagenomes</taxon>
        <taxon>ecological metagenomes</taxon>
    </lineage>
</organism>
<dbReference type="SUPFAM" id="SSF81301">
    <property type="entry name" value="Nucleotidyltransferase"/>
    <property type="match status" value="1"/>
</dbReference>
<accession>A0A3B0UIA8</accession>
<dbReference type="InterPro" id="IPR041633">
    <property type="entry name" value="Polbeta"/>
</dbReference>
<dbReference type="Pfam" id="PF18765">
    <property type="entry name" value="Polbeta"/>
    <property type="match status" value="1"/>
</dbReference>
<gene>
    <name evidence="2" type="ORF">MNBD_BACTEROID06-1367</name>
</gene>
<dbReference type="Gene3D" id="3.30.460.10">
    <property type="entry name" value="Beta Polymerase, domain 2"/>
    <property type="match status" value="1"/>
</dbReference>
<feature type="domain" description="Polymerase beta nucleotidyltransferase" evidence="1">
    <location>
        <begin position="28"/>
        <end position="63"/>
    </location>
</feature>
<name>A0A3B0UIA8_9ZZZZ</name>
<dbReference type="InterPro" id="IPR043519">
    <property type="entry name" value="NT_sf"/>
</dbReference>
<dbReference type="AlphaFoldDB" id="A0A3B0UIA8"/>
<evidence type="ECO:0000259" key="1">
    <source>
        <dbReference type="Pfam" id="PF18765"/>
    </source>
</evidence>
<evidence type="ECO:0000313" key="2">
    <source>
        <dbReference type="EMBL" id="VAW28820.1"/>
    </source>
</evidence>
<protein>
    <recommendedName>
        <fullName evidence="1">Polymerase beta nucleotidyltransferase domain-containing protein</fullName>
    </recommendedName>
</protein>
<proteinExistence type="predicted"/>